<accession>A0ABU9LK39</accession>
<reference evidence="2 3" key="1">
    <citation type="submission" date="2024-04" db="EMBL/GenBank/DDBJ databases">
        <authorList>
            <person name="Wu Y.S."/>
            <person name="Zhang L."/>
        </authorList>
    </citation>
    <scope>NUCLEOTIDE SEQUENCE [LARGE SCALE GENOMIC DNA]</scope>
    <source>
        <strain evidence="2 3">KG-01</strain>
    </source>
</reference>
<name>A0ABU9LK39_9BACL</name>
<protein>
    <recommendedName>
        <fullName evidence="1">Peptidase C39-like domain-containing protein</fullName>
    </recommendedName>
</protein>
<evidence type="ECO:0000313" key="3">
    <source>
        <dbReference type="Proteomes" id="UP001398420"/>
    </source>
</evidence>
<feature type="domain" description="Peptidase C39-like" evidence="1">
    <location>
        <begin position="6"/>
        <end position="128"/>
    </location>
</feature>
<organism evidence="2 3">
    <name type="scientific">Kurthia gibsonii</name>
    <dbReference type="NCBI Taxonomy" id="33946"/>
    <lineage>
        <taxon>Bacteria</taxon>
        <taxon>Bacillati</taxon>
        <taxon>Bacillota</taxon>
        <taxon>Bacilli</taxon>
        <taxon>Bacillales</taxon>
        <taxon>Caryophanaceae</taxon>
        <taxon>Kurthia</taxon>
    </lineage>
</organism>
<dbReference type="EMBL" id="JBCEWA010000005">
    <property type="protein sequence ID" value="MEL5988380.1"/>
    <property type="molecule type" value="Genomic_DNA"/>
</dbReference>
<evidence type="ECO:0000313" key="2">
    <source>
        <dbReference type="EMBL" id="MEL5988380.1"/>
    </source>
</evidence>
<proteinExistence type="predicted"/>
<sequence>MKINFDCPVYSQYDSNVKKSYRSSACGPTAVASILHFYKDDALSINQLYKALHCTKIGLPAAFIHWFLPRAVQGNYSVRTLRLFEAIHWIQQKQPVAVKFDRYFTWKLNRPSYFKYHWTVMTGFYWKRDGLYLIVEDLGTPNRASRTHEIPYAPNAHALTFIGIRPK</sequence>
<evidence type="ECO:0000259" key="1">
    <source>
        <dbReference type="Pfam" id="PF13529"/>
    </source>
</evidence>
<dbReference type="InterPro" id="IPR039564">
    <property type="entry name" value="Peptidase_C39-like"/>
</dbReference>
<keyword evidence="3" id="KW-1185">Reference proteome</keyword>
<dbReference type="Proteomes" id="UP001398420">
    <property type="component" value="Unassembled WGS sequence"/>
</dbReference>
<comment type="caution">
    <text evidence="2">The sequence shown here is derived from an EMBL/GenBank/DDBJ whole genome shotgun (WGS) entry which is preliminary data.</text>
</comment>
<dbReference type="RefSeq" id="WP_068451387.1">
    <property type="nucleotide sequence ID" value="NZ_JAWVOH010000005.1"/>
</dbReference>
<gene>
    <name evidence="2" type="ORF">AAF454_08165</name>
</gene>
<dbReference type="Pfam" id="PF13529">
    <property type="entry name" value="Peptidase_C39_2"/>
    <property type="match status" value="1"/>
</dbReference>